<evidence type="ECO:0000256" key="3">
    <source>
        <dbReference type="ARBA" id="ARBA00022448"/>
    </source>
</evidence>
<accession>A0ABW4IGM3</accession>
<keyword evidence="7" id="KW-1003">Cell membrane</keyword>
<evidence type="ECO:0000256" key="1">
    <source>
        <dbReference type="ARBA" id="ARBA00004141"/>
    </source>
</evidence>
<comment type="function">
    <text evidence="7">NDH-1 shuttles electrons from NADH, via FMN and iron-sulfur (Fe-S) centers, to quinones in the respiratory chain. The immediate electron acceptor for the enzyme in this species is believed to be a menaquinone. Couples the redox reaction to proton translocation (for every two electrons transferred, four hydrogen ions are translocated across the cytoplasmic membrane), and thus conserves the redox energy in a proton gradient.</text>
</comment>
<dbReference type="HAMAP" id="MF_01394">
    <property type="entry name" value="NDH1_NuoA"/>
    <property type="match status" value="1"/>
</dbReference>
<comment type="subunit">
    <text evidence="7">NDH-1 is composed of 14 different subunits. Subunits NuoA, H, J, K, L, M, N constitute the membrane sector of the complex.</text>
</comment>
<name>A0ABW4IGM3_9SPHI</name>
<keyword evidence="10" id="KW-1185">Reference proteome</keyword>
<gene>
    <name evidence="7" type="primary">nuoA</name>
    <name evidence="9" type="ORF">ACFSAH_18810</name>
</gene>
<evidence type="ECO:0000256" key="2">
    <source>
        <dbReference type="ARBA" id="ARBA00008472"/>
    </source>
</evidence>
<dbReference type="Pfam" id="PF00507">
    <property type="entry name" value="Oxidored_q4"/>
    <property type="match status" value="1"/>
</dbReference>
<dbReference type="InterPro" id="IPR000440">
    <property type="entry name" value="NADH_UbQ/plastoQ_OxRdtase_su3"/>
</dbReference>
<keyword evidence="7 8" id="KW-0874">Quinone</keyword>
<evidence type="ECO:0000256" key="7">
    <source>
        <dbReference type="HAMAP-Rule" id="MF_01394"/>
    </source>
</evidence>
<dbReference type="PANTHER" id="PTHR11058">
    <property type="entry name" value="NADH-UBIQUINONE OXIDOREDUCTASE CHAIN 3"/>
    <property type="match status" value="1"/>
</dbReference>
<feature type="transmembrane region" description="Helical" evidence="7">
    <location>
        <begin position="13"/>
        <end position="34"/>
    </location>
</feature>
<dbReference type="Gene3D" id="1.20.58.1610">
    <property type="entry name" value="NADH:ubiquinone/plastoquinone oxidoreductase, chain 3"/>
    <property type="match status" value="1"/>
</dbReference>
<feature type="transmembrane region" description="Helical" evidence="7">
    <location>
        <begin position="101"/>
        <end position="124"/>
    </location>
</feature>
<keyword evidence="4 7" id="KW-0812">Transmembrane</keyword>
<comment type="similarity">
    <text evidence="2 7 8">Belongs to the complex I subunit 3 family.</text>
</comment>
<dbReference type="EC" id="7.1.1.-" evidence="7"/>
<keyword evidence="3 7" id="KW-0813">Transport</keyword>
<comment type="subcellular location">
    <subcellularLocation>
        <location evidence="7 8">Cell membrane</location>
        <topology evidence="7 8">Multi-pass membrane protein</topology>
    </subcellularLocation>
    <subcellularLocation>
        <location evidence="1">Membrane</location>
        <topology evidence="1">Multi-pass membrane protein</topology>
    </subcellularLocation>
</comment>
<dbReference type="Proteomes" id="UP001597118">
    <property type="component" value="Unassembled WGS sequence"/>
</dbReference>
<evidence type="ECO:0000313" key="9">
    <source>
        <dbReference type="EMBL" id="MFD1631930.1"/>
    </source>
</evidence>
<comment type="catalytic activity">
    <reaction evidence="7 8">
        <text>a quinone + NADH + 5 H(+)(in) = a quinol + NAD(+) + 4 H(+)(out)</text>
        <dbReference type="Rhea" id="RHEA:57888"/>
        <dbReference type="ChEBI" id="CHEBI:15378"/>
        <dbReference type="ChEBI" id="CHEBI:24646"/>
        <dbReference type="ChEBI" id="CHEBI:57540"/>
        <dbReference type="ChEBI" id="CHEBI:57945"/>
        <dbReference type="ChEBI" id="CHEBI:132124"/>
    </reaction>
</comment>
<evidence type="ECO:0000256" key="6">
    <source>
        <dbReference type="ARBA" id="ARBA00023136"/>
    </source>
</evidence>
<dbReference type="PANTHER" id="PTHR11058:SF9">
    <property type="entry name" value="NADH-UBIQUINONE OXIDOREDUCTASE CHAIN 3"/>
    <property type="match status" value="1"/>
</dbReference>
<evidence type="ECO:0000313" key="10">
    <source>
        <dbReference type="Proteomes" id="UP001597118"/>
    </source>
</evidence>
<evidence type="ECO:0000256" key="4">
    <source>
        <dbReference type="ARBA" id="ARBA00022692"/>
    </source>
</evidence>
<dbReference type="EMBL" id="JBHUDG010000051">
    <property type="protein sequence ID" value="MFD1631930.1"/>
    <property type="molecule type" value="Genomic_DNA"/>
</dbReference>
<dbReference type="InterPro" id="IPR038430">
    <property type="entry name" value="NDAH_ubi_oxred_su3_sf"/>
</dbReference>
<organism evidence="9 10">
    <name type="scientific">Pseudopedobacter beijingensis</name>
    <dbReference type="NCBI Taxonomy" id="1207056"/>
    <lineage>
        <taxon>Bacteria</taxon>
        <taxon>Pseudomonadati</taxon>
        <taxon>Bacteroidota</taxon>
        <taxon>Sphingobacteriia</taxon>
        <taxon>Sphingobacteriales</taxon>
        <taxon>Sphingobacteriaceae</taxon>
        <taxon>Pseudopedobacter</taxon>
    </lineage>
</organism>
<evidence type="ECO:0000256" key="8">
    <source>
        <dbReference type="RuleBase" id="RU003639"/>
    </source>
</evidence>
<protein>
    <recommendedName>
        <fullName evidence="7">NADH-quinone oxidoreductase subunit A</fullName>
        <ecNumber evidence="7">7.1.1.-</ecNumber>
    </recommendedName>
    <alternativeName>
        <fullName evidence="7">NADH dehydrogenase I subunit A</fullName>
    </alternativeName>
    <alternativeName>
        <fullName evidence="7">NDH-1 subunit A</fullName>
    </alternativeName>
    <alternativeName>
        <fullName evidence="7">NUO1</fullName>
    </alternativeName>
</protein>
<reference evidence="10" key="1">
    <citation type="journal article" date="2019" name="Int. J. Syst. Evol. Microbiol.">
        <title>The Global Catalogue of Microorganisms (GCM) 10K type strain sequencing project: providing services to taxonomists for standard genome sequencing and annotation.</title>
        <authorList>
            <consortium name="The Broad Institute Genomics Platform"/>
            <consortium name="The Broad Institute Genome Sequencing Center for Infectious Disease"/>
            <person name="Wu L."/>
            <person name="Ma J."/>
        </authorList>
    </citation>
    <scope>NUCLEOTIDE SEQUENCE [LARGE SCALE GENOMIC DNA]</scope>
    <source>
        <strain evidence="10">CCUG 53762</strain>
    </source>
</reference>
<feature type="transmembrane region" description="Helical" evidence="7">
    <location>
        <begin position="65"/>
        <end position="89"/>
    </location>
</feature>
<keyword evidence="7 8" id="KW-0520">NAD</keyword>
<keyword evidence="7" id="KW-1278">Translocase</keyword>
<keyword evidence="5 7" id="KW-1133">Transmembrane helix</keyword>
<comment type="caution">
    <text evidence="9">The sequence shown here is derived from an EMBL/GenBank/DDBJ whole genome shotgun (WGS) entry which is preliminary data.</text>
</comment>
<evidence type="ECO:0000256" key="5">
    <source>
        <dbReference type="ARBA" id="ARBA00022989"/>
    </source>
</evidence>
<dbReference type="RefSeq" id="WP_379664252.1">
    <property type="nucleotide sequence ID" value="NZ_JBHUDG010000051.1"/>
</dbReference>
<proteinExistence type="inferred from homology"/>
<keyword evidence="6 7" id="KW-0472">Membrane</keyword>
<sequence>MDEYSQISEFGKVLIFLVLGTLFVCATIFLNKIVSVKRPNPIKNSSYECGEEVTGSSWIQFNSRFYVIALVFLLFDVEMIFVFPWATVFSNQELISIDNRWGWLAFIEMLIFIGILLIGLVYVWRKKDLRWIRPSVPTPTVATAIPLDAYSAINNSIYTPGKKETSDITNDIIKTNNTTDKPKFVPRFKKTSP</sequence>
<dbReference type="InterPro" id="IPR023043">
    <property type="entry name" value="NAD(P)H_OxRDtase_bac/plastid"/>
</dbReference>